<feature type="region of interest" description="Disordered" evidence="11">
    <location>
        <begin position="140"/>
        <end position="216"/>
    </location>
</feature>
<keyword evidence="6" id="KW-0498">Mitosis</keyword>
<comment type="subcellular location">
    <subcellularLocation>
        <location evidence="1">Cytoplasm</location>
        <location evidence="1">Cytoskeleton</location>
    </subcellularLocation>
</comment>
<comment type="caution">
    <text evidence="14">The sequence shown here is derived from an EMBL/GenBank/DDBJ whole genome shotgun (WGS) entry which is preliminary data.</text>
</comment>
<dbReference type="Proteomes" id="UP000001396">
    <property type="component" value="Unassembled WGS sequence"/>
</dbReference>
<dbReference type="Pfam" id="PF03271">
    <property type="entry name" value="EB1"/>
    <property type="match status" value="1"/>
</dbReference>
<dbReference type="Pfam" id="PF00307">
    <property type="entry name" value="CH"/>
    <property type="match status" value="1"/>
</dbReference>
<evidence type="ECO:0000259" key="12">
    <source>
        <dbReference type="PROSITE" id="PS50021"/>
    </source>
</evidence>
<evidence type="ECO:0000256" key="1">
    <source>
        <dbReference type="ARBA" id="ARBA00004245"/>
    </source>
</evidence>
<dbReference type="InterPro" id="IPR001715">
    <property type="entry name" value="CH_dom"/>
</dbReference>
<evidence type="ECO:0000256" key="9">
    <source>
        <dbReference type="PROSITE-ProRule" id="PRU00576"/>
    </source>
</evidence>
<dbReference type="RefSeq" id="XP_020432241.1">
    <property type="nucleotide sequence ID" value="XM_020577793.1"/>
</dbReference>
<dbReference type="SUPFAM" id="SSF47576">
    <property type="entry name" value="Calponin-homology domain, CH-domain"/>
    <property type="match status" value="1"/>
</dbReference>
<evidence type="ECO:0000259" key="13">
    <source>
        <dbReference type="PROSITE" id="PS51230"/>
    </source>
</evidence>
<name>D3BDZ0_HETP5</name>
<evidence type="ECO:0000256" key="2">
    <source>
        <dbReference type="ARBA" id="ARBA00010729"/>
    </source>
</evidence>
<feature type="compositionally biased region" description="Acidic residues" evidence="11">
    <location>
        <begin position="328"/>
        <end position="381"/>
    </location>
</feature>
<dbReference type="InterPro" id="IPR004953">
    <property type="entry name" value="EB1_C"/>
</dbReference>
<dbReference type="InterPro" id="IPR036872">
    <property type="entry name" value="CH_dom_sf"/>
</dbReference>
<dbReference type="InterPro" id="IPR027328">
    <property type="entry name" value="MAPRE"/>
</dbReference>
<dbReference type="Gene3D" id="1.20.5.1430">
    <property type="match status" value="1"/>
</dbReference>
<feature type="domain" description="Calponin-homology (CH)" evidence="12">
    <location>
        <begin position="3"/>
        <end position="108"/>
    </location>
</feature>
<evidence type="ECO:0000256" key="3">
    <source>
        <dbReference type="ARBA" id="ARBA00022490"/>
    </source>
</evidence>
<evidence type="ECO:0000256" key="4">
    <source>
        <dbReference type="ARBA" id="ARBA00022618"/>
    </source>
</evidence>
<dbReference type="EMBL" id="ADBJ01000031">
    <property type="protein sequence ID" value="EFA80121.1"/>
    <property type="molecule type" value="Genomic_DNA"/>
</dbReference>
<evidence type="ECO:0000256" key="8">
    <source>
        <dbReference type="ARBA" id="ARBA00023306"/>
    </source>
</evidence>
<dbReference type="FunCoup" id="D3BDZ0">
    <property type="interactions" value="79"/>
</dbReference>
<dbReference type="PROSITE" id="PS51230">
    <property type="entry name" value="EB1_C"/>
    <property type="match status" value="1"/>
</dbReference>
<evidence type="ECO:0000256" key="5">
    <source>
        <dbReference type="ARBA" id="ARBA00022701"/>
    </source>
</evidence>
<feature type="coiled-coil region" evidence="10">
    <location>
        <begin position="257"/>
        <end position="287"/>
    </location>
</feature>
<evidence type="ECO:0000256" key="10">
    <source>
        <dbReference type="SAM" id="Coils"/>
    </source>
</evidence>
<dbReference type="GeneID" id="31362424"/>
<feature type="domain" description="EB1 C-terminal" evidence="13">
    <location>
        <begin position="259"/>
        <end position="331"/>
    </location>
</feature>
<dbReference type="InParanoid" id="D3BDZ0"/>
<protein>
    <submittedName>
        <fullName evidence="14">Microtubule-associated protein EB1</fullName>
    </submittedName>
</protein>
<feature type="compositionally biased region" description="Low complexity" evidence="11">
    <location>
        <begin position="143"/>
        <end position="181"/>
    </location>
</feature>
<dbReference type="GO" id="GO:0008017">
    <property type="term" value="F:microtubule binding"/>
    <property type="evidence" value="ECO:0007669"/>
    <property type="project" value="InterPro"/>
</dbReference>
<dbReference type="FunFam" id="1.10.418.10:FF:000028">
    <property type="entry name" value="RP/EB family microtubule-associated protein"/>
    <property type="match status" value="1"/>
</dbReference>
<sequence>MEGGGRNEILNWLNDTLQLKYTKIEQTATGAAHCQLMDVLFPGKLPLSKVNYNAKYDYEYIKNFNLLQETFVKLGVEKYQGAMDVDRMVTGRPQANLDFCQWMKKFFDLHYNGEPYNALERRVMARCNYEGDKPLLAALGPNAPKAPLKTGTTTAGAATSKSAAAKPVAAAAKPTTSTSLKPTATSVKPTETKPTTTTTTKPTTNKPTVFKPTPLAKPTATATTTAAAVPTSSPAVVPQTTVTTVVETVKVVDPTLLKELEEKREETEKLKEEIANLKITIEDIEKDRDFFYEKLRAVELYCQANETHEGASEIIKHILGVLYKTDETAADEEQPQEEEEQPAEEEIIEEEEEIIEEEPIADEDNLNYDDEPLLDDEPEEF</sequence>
<dbReference type="GO" id="GO:0051301">
    <property type="term" value="P:cell division"/>
    <property type="evidence" value="ECO:0007669"/>
    <property type="project" value="UniProtKB-KW"/>
</dbReference>
<feature type="region of interest" description="Disordered" evidence="11">
    <location>
        <begin position="327"/>
        <end position="381"/>
    </location>
</feature>
<dbReference type="STRING" id="670386.D3BDZ0"/>
<evidence type="ECO:0000313" key="15">
    <source>
        <dbReference type="Proteomes" id="UP000001396"/>
    </source>
</evidence>
<evidence type="ECO:0000256" key="7">
    <source>
        <dbReference type="ARBA" id="ARBA00023212"/>
    </source>
</evidence>
<evidence type="ECO:0000256" key="6">
    <source>
        <dbReference type="ARBA" id="ARBA00022776"/>
    </source>
</evidence>
<evidence type="ECO:0000313" key="14">
    <source>
        <dbReference type="EMBL" id="EFA80121.1"/>
    </source>
</evidence>
<keyword evidence="7" id="KW-0206">Cytoskeleton</keyword>
<dbReference type="AlphaFoldDB" id="D3BDZ0"/>
<dbReference type="OMA" id="WIKRFWD"/>
<proteinExistence type="inferred from homology"/>
<gene>
    <name evidence="14" type="primary">eb1</name>
    <name evidence="14" type="ORF">PPL_06943</name>
</gene>
<keyword evidence="8" id="KW-0131">Cell cycle</keyword>
<dbReference type="SUPFAM" id="SSF140612">
    <property type="entry name" value="EB1 dimerisation domain-like"/>
    <property type="match status" value="1"/>
</dbReference>
<keyword evidence="3" id="KW-0963">Cytoplasm</keyword>
<dbReference type="InterPro" id="IPR036133">
    <property type="entry name" value="EB1_C_sf"/>
</dbReference>
<accession>D3BDZ0</accession>
<keyword evidence="10" id="KW-0175">Coiled coil</keyword>
<keyword evidence="5 9" id="KW-0493">Microtubule</keyword>
<dbReference type="PROSITE" id="PS50021">
    <property type="entry name" value="CH"/>
    <property type="match status" value="1"/>
</dbReference>
<evidence type="ECO:0000256" key="11">
    <source>
        <dbReference type="SAM" id="MobiDB-lite"/>
    </source>
</evidence>
<comment type="similarity">
    <text evidence="2">Belongs to the MAPRE family.</text>
</comment>
<organism evidence="14 15">
    <name type="scientific">Heterostelium pallidum (strain ATCC 26659 / Pp 5 / PN500)</name>
    <name type="common">Cellular slime mold</name>
    <name type="synonym">Polysphondylium pallidum</name>
    <dbReference type="NCBI Taxonomy" id="670386"/>
    <lineage>
        <taxon>Eukaryota</taxon>
        <taxon>Amoebozoa</taxon>
        <taxon>Evosea</taxon>
        <taxon>Eumycetozoa</taxon>
        <taxon>Dictyostelia</taxon>
        <taxon>Acytosteliales</taxon>
        <taxon>Acytosteliaceae</taxon>
        <taxon>Heterostelium</taxon>
    </lineage>
</organism>
<feature type="compositionally biased region" description="Low complexity" evidence="11">
    <location>
        <begin position="188"/>
        <end position="216"/>
    </location>
</feature>
<reference evidence="14 15" key="1">
    <citation type="journal article" date="2011" name="Genome Res.">
        <title>Phylogeny-wide analysis of social amoeba genomes highlights ancient origins for complex intercellular communication.</title>
        <authorList>
            <person name="Heidel A.J."/>
            <person name="Lawal H.M."/>
            <person name="Felder M."/>
            <person name="Schilde C."/>
            <person name="Helps N.R."/>
            <person name="Tunggal B."/>
            <person name="Rivero F."/>
            <person name="John U."/>
            <person name="Schleicher M."/>
            <person name="Eichinger L."/>
            <person name="Platzer M."/>
            <person name="Noegel A.A."/>
            <person name="Schaap P."/>
            <person name="Gloeckner G."/>
        </authorList>
    </citation>
    <scope>NUCLEOTIDE SEQUENCE [LARGE SCALE GENOMIC DNA]</scope>
    <source>
        <strain evidence="15">ATCC 26659 / Pp 5 / PN500</strain>
    </source>
</reference>
<keyword evidence="15" id="KW-1185">Reference proteome</keyword>
<keyword evidence="4" id="KW-0132">Cell division</keyword>
<dbReference type="Gene3D" id="1.10.418.10">
    <property type="entry name" value="Calponin-like domain"/>
    <property type="match status" value="1"/>
</dbReference>
<dbReference type="GO" id="GO:0005874">
    <property type="term" value="C:microtubule"/>
    <property type="evidence" value="ECO:0007669"/>
    <property type="project" value="UniProtKB-KW"/>
</dbReference>
<dbReference type="PANTHER" id="PTHR10623">
    <property type="entry name" value="MICROTUBULE-ASSOCIATED PROTEIN RP/EB FAMILY MEMBER"/>
    <property type="match status" value="1"/>
</dbReference>